<dbReference type="AlphaFoldDB" id="A0AAE0WKE6"/>
<evidence type="ECO:0000256" key="2">
    <source>
        <dbReference type="SAM" id="SignalP"/>
    </source>
</evidence>
<dbReference type="Pfam" id="PF24476">
    <property type="entry name" value="DUF7580"/>
    <property type="match status" value="1"/>
</dbReference>
<evidence type="ECO:0000313" key="5">
    <source>
        <dbReference type="Proteomes" id="UP001274830"/>
    </source>
</evidence>
<feature type="region of interest" description="Disordered" evidence="1">
    <location>
        <begin position="295"/>
        <end position="323"/>
    </location>
</feature>
<feature type="domain" description="DUF7580" evidence="3">
    <location>
        <begin position="214"/>
        <end position="555"/>
    </location>
</feature>
<evidence type="ECO:0000313" key="4">
    <source>
        <dbReference type="EMBL" id="KAK3673348.1"/>
    </source>
</evidence>
<dbReference type="InterPro" id="IPR056002">
    <property type="entry name" value="DUF7580"/>
</dbReference>
<feature type="signal peptide" evidence="2">
    <location>
        <begin position="1"/>
        <end position="22"/>
    </location>
</feature>
<dbReference type="PANTHER" id="PTHR35186:SF4">
    <property type="entry name" value="PRION-INHIBITION AND PROPAGATION HELO DOMAIN-CONTAINING PROTEIN"/>
    <property type="match status" value="1"/>
</dbReference>
<keyword evidence="2" id="KW-0732">Signal</keyword>
<dbReference type="PANTHER" id="PTHR35186">
    <property type="entry name" value="ANK_REP_REGION DOMAIN-CONTAINING PROTEIN"/>
    <property type="match status" value="1"/>
</dbReference>
<name>A0AAE0WKE6_9PEZI</name>
<keyword evidence="5" id="KW-1185">Reference proteome</keyword>
<protein>
    <recommendedName>
        <fullName evidence="3">DUF7580 domain-containing protein</fullName>
    </recommendedName>
</protein>
<feature type="chain" id="PRO_5042266173" description="DUF7580 domain-containing protein" evidence="2">
    <location>
        <begin position="23"/>
        <end position="572"/>
    </location>
</feature>
<dbReference type="Proteomes" id="UP001274830">
    <property type="component" value="Unassembled WGS sequence"/>
</dbReference>
<gene>
    <name evidence="4" type="ORF">LTR78_006894</name>
</gene>
<dbReference type="EMBL" id="JAUTXT010000026">
    <property type="protein sequence ID" value="KAK3673348.1"/>
    <property type="molecule type" value="Genomic_DNA"/>
</dbReference>
<accession>A0AAE0WKE6</accession>
<sequence>MGPLEAAGLILAILPIMMTAAGYRVSAPVTIARQKSKDTKLLNFYKQFHDELSLLSNNLRKLVASLPRIQAELKDRLLAYDSKAWEEGIVEEALEQRLGDLQQPFIYSLQEILRALEDIVSTQYVRLEDGEAPSSPIGGKPIYKKLKQLRAEVGKNKEGFRERWRFTSKEVKLRKSLKILVDRNQYLERLLHQSNAPVAVQDPVSTTVRAPPPRKICDLATTLHSSLVALSSCSCHAQHEARLCVNVPFDTEAGVVPTRLDLYLSMPAQEAGARWQESHVHVDIDIQPEVAVTSPSSRVRFDDSSPVERGTKRRRRSSMTEMSSMEQISAMCNLVDRAYHNGANTELLLNGQALWHIKSTSLRRKVPEPKTLNDLLRTRKLLSRRNRHRLAVILANALLHLKDSEWLQDRWSKEEVHFMHMSDGSTDIKRPYVAVALDGSGPPQTTAGADDSIHECPPLLSLGIMLLELGISESLQRRQLKEDLVEGVATANTDFLTALRVLDESVDDLHDRYRAAVDACLNCHFLDPDIARDFSNEAFQSLVYNNIVVPLEDELLSGWNDKPEDLWNQLSD</sequence>
<comment type="caution">
    <text evidence="4">The sequence shown here is derived from an EMBL/GenBank/DDBJ whole genome shotgun (WGS) entry which is preliminary data.</text>
</comment>
<reference evidence="4" key="1">
    <citation type="submission" date="2023-07" db="EMBL/GenBank/DDBJ databases">
        <title>Black Yeasts Isolated from many extreme environments.</title>
        <authorList>
            <person name="Coleine C."/>
            <person name="Stajich J.E."/>
            <person name="Selbmann L."/>
        </authorList>
    </citation>
    <scope>NUCLEOTIDE SEQUENCE</scope>
    <source>
        <strain evidence="4">CCFEE 5485</strain>
    </source>
</reference>
<evidence type="ECO:0000259" key="3">
    <source>
        <dbReference type="Pfam" id="PF24476"/>
    </source>
</evidence>
<organism evidence="4 5">
    <name type="scientific">Recurvomyces mirabilis</name>
    <dbReference type="NCBI Taxonomy" id="574656"/>
    <lineage>
        <taxon>Eukaryota</taxon>
        <taxon>Fungi</taxon>
        <taxon>Dikarya</taxon>
        <taxon>Ascomycota</taxon>
        <taxon>Pezizomycotina</taxon>
        <taxon>Dothideomycetes</taxon>
        <taxon>Dothideomycetidae</taxon>
        <taxon>Mycosphaerellales</taxon>
        <taxon>Teratosphaeriaceae</taxon>
        <taxon>Recurvomyces</taxon>
    </lineage>
</organism>
<proteinExistence type="predicted"/>
<evidence type="ECO:0000256" key="1">
    <source>
        <dbReference type="SAM" id="MobiDB-lite"/>
    </source>
</evidence>